<dbReference type="GO" id="GO:0006402">
    <property type="term" value="P:mRNA catabolic process"/>
    <property type="evidence" value="ECO:0007669"/>
    <property type="project" value="TreeGrafter"/>
</dbReference>
<dbReference type="EMBL" id="AP018216">
    <property type="protein sequence ID" value="BAY71305.1"/>
    <property type="molecule type" value="Genomic_DNA"/>
</dbReference>
<dbReference type="Proteomes" id="UP000217507">
    <property type="component" value="Chromosome"/>
</dbReference>
<name>A0A1Z4KQK6_ANAVA</name>
<dbReference type="SUPFAM" id="SSF50118">
    <property type="entry name" value="Cell growth inhibitor/plasmid maintenance toxic component"/>
    <property type="match status" value="1"/>
</dbReference>
<protein>
    <recommendedName>
        <fullName evidence="5">Transcriptional modulator of MazE/toxin MazF</fullName>
    </recommendedName>
</protein>
<evidence type="ECO:0000313" key="3">
    <source>
        <dbReference type="EMBL" id="BAY71305.1"/>
    </source>
</evidence>
<dbReference type="PANTHER" id="PTHR33988">
    <property type="entry name" value="ENDORIBONUCLEASE MAZF-RELATED"/>
    <property type="match status" value="1"/>
</dbReference>
<dbReference type="SMR" id="A0A1Z4KQK6"/>
<dbReference type="GO" id="GO:0003677">
    <property type="term" value="F:DNA binding"/>
    <property type="evidence" value="ECO:0007669"/>
    <property type="project" value="InterPro"/>
</dbReference>
<organism evidence="3 4">
    <name type="scientific">Trichormus variabilis NIES-23</name>
    <dbReference type="NCBI Taxonomy" id="1973479"/>
    <lineage>
        <taxon>Bacteria</taxon>
        <taxon>Bacillati</taxon>
        <taxon>Cyanobacteriota</taxon>
        <taxon>Cyanophyceae</taxon>
        <taxon>Nostocales</taxon>
        <taxon>Nostocaceae</taxon>
        <taxon>Trichormus</taxon>
    </lineage>
</organism>
<proteinExistence type="inferred from homology"/>
<keyword evidence="2" id="KW-1277">Toxin-antitoxin system</keyword>
<dbReference type="AlphaFoldDB" id="A0A1Z4KQK6"/>
<comment type="similarity">
    <text evidence="1">Belongs to the PemK/MazF family.</text>
</comment>
<dbReference type="Gene3D" id="2.30.30.110">
    <property type="match status" value="1"/>
</dbReference>
<evidence type="ECO:0008006" key="5">
    <source>
        <dbReference type="Google" id="ProtNLM"/>
    </source>
</evidence>
<evidence type="ECO:0000313" key="4">
    <source>
        <dbReference type="Proteomes" id="UP000217507"/>
    </source>
</evidence>
<gene>
    <name evidence="3" type="ORF">NIES23_41220</name>
</gene>
<reference evidence="3 4" key="1">
    <citation type="submission" date="2017-06" db="EMBL/GenBank/DDBJ databases">
        <title>Genome sequencing of cyanobaciteial culture collection at National Institute for Environmental Studies (NIES).</title>
        <authorList>
            <person name="Hirose Y."/>
            <person name="Shimura Y."/>
            <person name="Fujisawa T."/>
            <person name="Nakamura Y."/>
            <person name="Kawachi M."/>
        </authorList>
    </citation>
    <scope>NUCLEOTIDE SEQUENCE [LARGE SCALE GENOMIC DNA]</scope>
    <source>
        <strain evidence="3 4">NIES-23</strain>
    </source>
</reference>
<evidence type="ECO:0000256" key="1">
    <source>
        <dbReference type="ARBA" id="ARBA00007521"/>
    </source>
</evidence>
<dbReference type="InterPro" id="IPR011067">
    <property type="entry name" value="Plasmid_toxin/cell-grow_inhib"/>
</dbReference>
<sequence>MNPKPGEVWLVDLGLAAKARPVVIVSRYDLTPPRALVIYIPITTQNRGSAYEVELPVLSFLRQGSVANVQGLGSIPSVRLERKLGELSKETMLEIKQALMFTLDLVVDTQDDGAFNTDEIG</sequence>
<dbReference type="InterPro" id="IPR003477">
    <property type="entry name" value="PemK-like"/>
</dbReference>
<dbReference type="Pfam" id="PF02452">
    <property type="entry name" value="PemK_toxin"/>
    <property type="match status" value="1"/>
</dbReference>
<dbReference type="GO" id="GO:0016075">
    <property type="term" value="P:rRNA catabolic process"/>
    <property type="evidence" value="ECO:0007669"/>
    <property type="project" value="TreeGrafter"/>
</dbReference>
<dbReference type="GO" id="GO:0004521">
    <property type="term" value="F:RNA endonuclease activity"/>
    <property type="evidence" value="ECO:0007669"/>
    <property type="project" value="TreeGrafter"/>
</dbReference>
<accession>A0A1Z4KQK6</accession>
<evidence type="ECO:0000256" key="2">
    <source>
        <dbReference type="ARBA" id="ARBA00022649"/>
    </source>
</evidence>